<dbReference type="GeneTree" id="ENSGT01030000234827"/>
<feature type="region of interest" description="Disordered" evidence="1">
    <location>
        <begin position="289"/>
        <end position="329"/>
    </location>
</feature>
<dbReference type="Proteomes" id="UP000265140">
    <property type="component" value="Chromosome 4"/>
</dbReference>
<dbReference type="AlphaFoldDB" id="A0AAY5JXT6"/>
<evidence type="ECO:0000256" key="1">
    <source>
        <dbReference type="SAM" id="MobiDB-lite"/>
    </source>
</evidence>
<proteinExistence type="predicted"/>
<sequence>MNTSSSKEARKRENEQSPMKKKFKDSAISKEELNAAIANGIKLALQEQQRGLDVAVASAVRAAVDSILVPALRDLRIEIQKTNETVKEFGSELEKVAKSTKRVQDRVEAVQTAAREDRRSVIELKTQLDQLTTKLTDLEDRGRRNNVRLVGLPETVEGSDAVGYLKVNLPKWIPSLVGRDIDIERAHRVYDGGEAKSNKPRTLIFRLLTPHAHAAAPTAGTILFFPDYSPATTAKRKSFSSTMKKARDMGLEPFLIYPARLKLQYYGEKKMFDSPQAAEDFLNSLPRRSTLTPVRREGDVTDLASNPIKENNHGDPPHAREGNLVDMGE</sequence>
<dbReference type="PANTHER" id="PTHR11505">
    <property type="entry name" value="L1 TRANSPOSABLE ELEMENT-RELATED"/>
    <property type="match status" value="1"/>
</dbReference>
<reference evidence="2 3" key="1">
    <citation type="submission" date="2020-02" db="EMBL/GenBank/DDBJ databases">
        <title>Esox lucius (northern pike) genome, fEsoLuc1, primary haplotype.</title>
        <authorList>
            <person name="Myers G."/>
            <person name="Karagic N."/>
            <person name="Meyer A."/>
            <person name="Pippel M."/>
            <person name="Reichard M."/>
            <person name="Winkler S."/>
            <person name="Tracey A."/>
            <person name="Sims Y."/>
            <person name="Howe K."/>
            <person name="Rhie A."/>
            <person name="Formenti G."/>
            <person name="Durbin R."/>
            <person name="Fedrigo O."/>
            <person name="Jarvis E.D."/>
        </authorList>
    </citation>
    <scope>NUCLEOTIDE SEQUENCE [LARGE SCALE GENOMIC DNA]</scope>
</reference>
<feature type="region of interest" description="Disordered" evidence="1">
    <location>
        <begin position="1"/>
        <end position="26"/>
    </location>
</feature>
<dbReference type="InterPro" id="IPR004244">
    <property type="entry name" value="Transposase_22"/>
</dbReference>
<dbReference type="InterPro" id="IPR042566">
    <property type="entry name" value="L1_C"/>
</dbReference>
<evidence type="ECO:0000313" key="3">
    <source>
        <dbReference type="Proteomes" id="UP000265140"/>
    </source>
</evidence>
<dbReference type="Ensembl" id="ENSELUT00000112033.1">
    <property type="protein sequence ID" value="ENSELUP00000081231.1"/>
    <property type="gene ID" value="ENSELUG00000042817.1"/>
</dbReference>
<keyword evidence="3" id="KW-1185">Reference proteome</keyword>
<dbReference type="Gene3D" id="3.30.250.20">
    <property type="entry name" value="L1 transposable element, C-terminal domain"/>
    <property type="match status" value="1"/>
</dbReference>
<reference evidence="2" key="2">
    <citation type="submission" date="2025-08" db="UniProtKB">
        <authorList>
            <consortium name="Ensembl"/>
        </authorList>
    </citation>
    <scope>IDENTIFICATION</scope>
</reference>
<evidence type="ECO:0008006" key="4">
    <source>
        <dbReference type="Google" id="ProtNLM"/>
    </source>
</evidence>
<organism evidence="2 3">
    <name type="scientific">Esox lucius</name>
    <name type="common">Northern pike</name>
    <dbReference type="NCBI Taxonomy" id="8010"/>
    <lineage>
        <taxon>Eukaryota</taxon>
        <taxon>Metazoa</taxon>
        <taxon>Chordata</taxon>
        <taxon>Craniata</taxon>
        <taxon>Vertebrata</taxon>
        <taxon>Euteleostomi</taxon>
        <taxon>Actinopterygii</taxon>
        <taxon>Neopterygii</taxon>
        <taxon>Teleostei</taxon>
        <taxon>Protacanthopterygii</taxon>
        <taxon>Esociformes</taxon>
        <taxon>Esocidae</taxon>
        <taxon>Esox</taxon>
    </lineage>
</organism>
<dbReference type="Gene3D" id="3.30.70.1820">
    <property type="entry name" value="L1 transposable element, RRM domain"/>
    <property type="match status" value="1"/>
</dbReference>
<reference evidence="2" key="3">
    <citation type="submission" date="2025-09" db="UniProtKB">
        <authorList>
            <consortium name="Ensembl"/>
        </authorList>
    </citation>
    <scope>IDENTIFICATION</scope>
</reference>
<feature type="compositionally biased region" description="Basic and acidic residues" evidence="1">
    <location>
        <begin position="310"/>
        <end position="323"/>
    </location>
</feature>
<name>A0AAY5JXT6_ESOLU</name>
<protein>
    <recommendedName>
        <fullName evidence="4">L1 transposable element RRM domain-containing protein</fullName>
    </recommendedName>
</protein>
<accession>A0AAY5JXT6</accession>
<evidence type="ECO:0000313" key="2">
    <source>
        <dbReference type="Ensembl" id="ENSELUP00000081231.1"/>
    </source>
</evidence>